<dbReference type="EMBL" id="BAABKC010000079">
    <property type="protein sequence ID" value="GAA5068302.1"/>
    <property type="molecule type" value="Genomic_DNA"/>
</dbReference>
<feature type="compositionally biased region" description="Basic and acidic residues" evidence="1">
    <location>
        <begin position="88"/>
        <end position="104"/>
    </location>
</feature>
<evidence type="ECO:0000313" key="3">
    <source>
        <dbReference type="EMBL" id="GAA5068302.1"/>
    </source>
</evidence>
<accession>A0ABP9KZ31</accession>
<evidence type="ECO:0000256" key="2">
    <source>
        <dbReference type="SAM" id="Phobius"/>
    </source>
</evidence>
<keyword evidence="2" id="KW-1133">Transmembrane helix</keyword>
<name>A0ABP9KZ31_9ACTN</name>
<evidence type="ECO:0000256" key="1">
    <source>
        <dbReference type="SAM" id="MobiDB-lite"/>
    </source>
</evidence>
<keyword evidence="4" id="KW-1185">Reference proteome</keyword>
<sequence length="450" mass="47770">MYPYRLDHVSRALPFRPARADRGGVAGPSEESGPVSTVPPSEQPDEPSGDQPAISDEQWEAFLRESVEGGGAPPPKEPSARARMVARRLREEEAEAARRDDGGGRRSRWRRRPAAPQPRGPRAWTPADPPTGAARRTADGRGRGRRGLWPVLGVVLAVAVALVAVRPALLLDRLPGHRTAADDGHAAPSPLPAETALPSSAPGAAGPGTPTLAHPFRGSPAQDWADGADAIELPRAEAVAGLGEDDVALALRRTKEFLIATNLDPAVLRGGQPAKAMALLDPRQPGTLSGLRRSLSAPDRAHDPVDLVTRFDPAEVRPAGDTVKVRGHLSFSAGRAGQVKVRADYTFVYPLVRAGADDGTVARTVVRRALTMNLVDPARWKATPGKLSIERYSAYTYNNECGVHDGYAHPVFPGAGPTASPATGPTVDPYDRSRALGDRKPDECGEVTRT</sequence>
<comment type="caution">
    <text evidence="3">The sequence shown here is derived from an EMBL/GenBank/DDBJ whole genome shotgun (WGS) entry which is preliminary data.</text>
</comment>
<feature type="compositionally biased region" description="Low complexity" evidence="1">
    <location>
        <begin position="195"/>
        <end position="213"/>
    </location>
</feature>
<keyword evidence="2" id="KW-0812">Transmembrane</keyword>
<organism evidence="3 4">
    <name type="scientific">Streptomyces similanensis</name>
    <dbReference type="NCBI Taxonomy" id="1274988"/>
    <lineage>
        <taxon>Bacteria</taxon>
        <taxon>Bacillati</taxon>
        <taxon>Actinomycetota</taxon>
        <taxon>Actinomycetes</taxon>
        <taxon>Kitasatosporales</taxon>
        <taxon>Streptomycetaceae</taxon>
        <taxon>Streptomyces</taxon>
    </lineage>
</organism>
<evidence type="ECO:0000313" key="4">
    <source>
        <dbReference type="Proteomes" id="UP001500124"/>
    </source>
</evidence>
<feature type="region of interest" description="Disordered" evidence="1">
    <location>
        <begin position="1"/>
        <end position="144"/>
    </location>
</feature>
<gene>
    <name evidence="3" type="ORF">GCM10023336_51330</name>
</gene>
<feature type="compositionally biased region" description="Basic and acidic residues" evidence="1">
    <location>
        <begin position="1"/>
        <end position="10"/>
    </location>
</feature>
<feature type="region of interest" description="Disordered" evidence="1">
    <location>
        <begin position="414"/>
        <end position="450"/>
    </location>
</feature>
<proteinExistence type="predicted"/>
<keyword evidence="2" id="KW-0472">Membrane</keyword>
<dbReference type="Proteomes" id="UP001500124">
    <property type="component" value="Unassembled WGS sequence"/>
</dbReference>
<feature type="compositionally biased region" description="Basic and acidic residues" evidence="1">
    <location>
        <begin position="429"/>
        <end position="450"/>
    </location>
</feature>
<feature type="transmembrane region" description="Helical" evidence="2">
    <location>
        <begin position="148"/>
        <end position="169"/>
    </location>
</feature>
<protein>
    <submittedName>
        <fullName evidence="3">Uncharacterized protein</fullName>
    </submittedName>
</protein>
<reference evidence="4" key="1">
    <citation type="journal article" date="2019" name="Int. J. Syst. Evol. Microbiol.">
        <title>The Global Catalogue of Microorganisms (GCM) 10K type strain sequencing project: providing services to taxonomists for standard genome sequencing and annotation.</title>
        <authorList>
            <consortium name="The Broad Institute Genomics Platform"/>
            <consortium name="The Broad Institute Genome Sequencing Center for Infectious Disease"/>
            <person name="Wu L."/>
            <person name="Ma J."/>
        </authorList>
    </citation>
    <scope>NUCLEOTIDE SEQUENCE [LARGE SCALE GENOMIC DNA]</scope>
    <source>
        <strain evidence="4">JCM 18410</strain>
    </source>
</reference>
<feature type="region of interest" description="Disordered" evidence="1">
    <location>
        <begin position="179"/>
        <end position="224"/>
    </location>
</feature>